<feature type="domain" description="Ubiquitin-like" evidence="3">
    <location>
        <begin position="19"/>
        <end position="94"/>
    </location>
</feature>
<dbReference type="Gene3D" id="3.10.20.90">
    <property type="entry name" value="Phosphatidylinositol 3-kinase Catalytic Subunit, Chain A, domain 1"/>
    <property type="match status" value="1"/>
</dbReference>
<dbReference type="Pfam" id="PF11976">
    <property type="entry name" value="Rad60-SLD"/>
    <property type="match status" value="1"/>
</dbReference>
<keyword evidence="1" id="KW-0833">Ubl conjugation pathway</keyword>
<dbReference type="SMART" id="SM00213">
    <property type="entry name" value="UBQ"/>
    <property type="match status" value="1"/>
</dbReference>
<keyword evidence="1" id="KW-0539">Nucleus</keyword>
<sequence length="108" mass="12729">MASSSNVEPNDQHSADDKISISIKGQDGRELFYQVRRYTQLIKVMRSYCDRRQLQFETIRFIYRGKRLRPTQTPTSARLKDGAQIDAMRHQEGGGWNHHHIFQFHQPN</sequence>
<name>A0A834X3I7_9FABA</name>
<comment type="subcellular location">
    <subcellularLocation>
        <location evidence="1">Nucleus</location>
    </subcellularLocation>
</comment>
<reference evidence="4" key="1">
    <citation type="submission" date="2020-09" db="EMBL/GenBank/DDBJ databases">
        <title>Genome-Enabled Discovery of Anthraquinone Biosynthesis in Senna tora.</title>
        <authorList>
            <person name="Kang S.-H."/>
            <person name="Pandey R.P."/>
            <person name="Lee C.-M."/>
            <person name="Sim J.-S."/>
            <person name="Jeong J.-T."/>
            <person name="Choi B.-S."/>
            <person name="Jung M."/>
            <person name="Ginzburg D."/>
            <person name="Zhao K."/>
            <person name="Won S.Y."/>
            <person name="Oh T.-J."/>
            <person name="Yu Y."/>
            <person name="Kim N.-H."/>
            <person name="Lee O.R."/>
            <person name="Lee T.-H."/>
            <person name="Bashyal P."/>
            <person name="Kim T.-S."/>
            <person name="Lee W.-H."/>
            <person name="Kawkins C."/>
            <person name="Kim C.-K."/>
            <person name="Kim J.S."/>
            <person name="Ahn B.O."/>
            <person name="Rhee S.Y."/>
            <person name="Sohng J.K."/>
        </authorList>
    </citation>
    <scope>NUCLEOTIDE SEQUENCE</scope>
    <source>
        <tissue evidence="4">Leaf</tissue>
    </source>
</reference>
<keyword evidence="5" id="KW-1185">Reference proteome</keyword>
<dbReference type="InterPro" id="IPR029071">
    <property type="entry name" value="Ubiquitin-like_domsf"/>
</dbReference>
<accession>A0A834X3I7</accession>
<dbReference type="SUPFAM" id="SSF54236">
    <property type="entry name" value="Ubiquitin-like"/>
    <property type="match status" value="1"/>
</dbReference>
<protein>
    <recommendedName>
        <fullName evidence="1">Small ubiquitin-related modifier</fullName>
        <shortName evidence="1">SUMO</shortName>
    </recommendedName>
</protein>
<dbReference type="AlphaFoldDB" id="A0A834X3I7"/>
<feature type="region of interest" description="Disordered" evidence="2">
    <location>
        <begin position="1"/>
        <end position="21"/>
    </location>
</feature>
<evidence type="ECO:0000256" key="1">
    <source>
        <dbReference type="RuleBase" id="RU361190"/>
    </source>
</evidence>
<feature type="compositionally biased region" description="Basic and acidic residues" evidence="2">
    <location>
        <begin position="10"/>
        <end position="19"/>
    </location>
</feature>
<gene>
    <name evidence="4" type="ORF">G2W53_006360</name>
</gene>
<dbReference type="OrthoDB" id="442921at2759"/>
<dbReference type="InterPro" id="IPR000626">
    <property type="entry name" value="Ubiquitin-like_dom"/>
</dbReference>
<evidence type="ECO:0000256" key="2">
    <source>
        <dbReference type="SAM" id="MobiDB-lite"/>
    </source>
</evidence>
<dbReference type="EMBL" id="JAAIUW010000003">
    <property type="protein sequence ID" value="KAF7837878.1"/>
    <property type="molecule type" value="Genomic_DNA"/>
</dbReference>
<proteinExistence type="inferred from homology"/>
<comment type="similarity">
    <text evidence="1">Belongs to the ubiquitin family. SUMO subfamily.</text>
</comment>
<comment type="caution">
    <text evidence="4">The sequence shown here is derived from an EMBL/GenBank/DDBJ whole genome shotgun (WGS) entry which is preliminary data.</text>
</comment>
<dbReference type="PANTHER" id="PTHR10562">
    <property type="entry name" value="SMALL UBIQUITIN-RELATED MODIFIER"/>
    <property type="match status" value="1"/>
</dbReference>
<dbReference type="Proteomes" id="UP000634136">
    <property type="component" value="Unassembled WGS sequence"/>
</dbReference>
<evidence type="ECO:0000313" key="5">
    <source>
        <dbReference type="Proteomes" id="UP000634136"/>
    </source>
</evidence>
<organism evidence="4 5">
    <name type="scientific">Senna tora</name>
    <dbReference type="NCBI Taxonomy" id="362788"/>
    <lineage>
        <taxon>Eukaryota</taxon>
        <taxon>Viridiplantae</taxon>
        <taxon>Streptophyta</taxon>
        <taxon>Embryophyta</taxon>
        <taxon>Tracheophyta</taxon>
        <taxon>Spermatophyta</taxon>
        <taxon>Magnoliopsida</taxon>
        <taxon>eudicotyledons</taxon>
        <taxon>Gunneridae</taxon>
        <taxon>Pentapetalae</taxon>
        <taxon>rosids</taxon>
        <taxon>fabids</taxon>
        <taxon>Fabales</taxon>
        <taxon>Fabaceae</taxon>
        <taxon>Caesalpinioideae</taxon>
        <taxon>Cassia clade</taxon>
        <taxon>Senna</taxon>
    </lineage>
</organism>
<evidence type="ECO:0000259" key="3">
    <source>
        <dbReference type="PROSITE" id="PS50053"/>
    </source>
</evidence>
<evidence type="ECO:0000313" key="4">
    <source>
        <dbReference type="EMBL" id="KAF7837878.1"/>
    </source>
</evidence>
<dbReference type="PROSITE" id="PS50053">
    <property type="entry name" value="UBIQUITIN_2"/>
    <property type="match status" value="1"/>
</dbReference>
<dbReference type="InterPro" id="IPR022617">
    <property type="entry name" value="Rad60/SUMO-like_dom"/>
</dbReference>
<dbReference type="GO" id="GO:0005634">
    <property type="term" value="C:nucleus"/>
    <property type="evidence" value="ECO:0007669"/>
    <property type="project" value="UniProtKB-SubCell"/>
</dbReference>